<feature type="compositionally biased region" description="Low complexity" evidence="10">
    <location>
        <begin position="85"/>
        <end position="106"/>
    </location>
</feature>
<dbReference type="OMA" id="VDEYCAW"/>
<dbReference type="MEROPS" id="C85.007"/>
<keyword evidence="5 9" id="KW-0833">Ubl conjugation pathway</keyword>
<dbReference type="FunCoup" id="D3BC43">
    <property type="interactions" value="282"/>
</dbReference>
<evidence type="ECO:0000256" key="8">
    <source>
        <dbReference type="ARBA" id="ARBA00022833"/>
    </source>
</evidence>
<reference evidence="12 13" key="1">
    <citation type="journal article" date="2011" name="Genome Res.">
        <title>Phylogeny-wide analysis of social amoeba genomes highlights ancient origins for complex intercellular communication.</title>
        <authorList>
            <person name="Heidel A.J."/>
            <person name="Lawal H.M."/>
            <person name="Felder M."/>
            <person name="Schilde C."/>
            <person name="Helps N.R."/>
            <person name="Tunggal B."/>
            <person name="Rivero F."/>
            <person name="John U."/>
            <person name="Schleicher M."/>
            <person name="Eichinger L."/>
            <person name="Platzer M."/>
            <person name="Noegel A.A."/>
            <person name="Schaap P."/>
            <person name="Gloeckner G."/>
        </authorList>
    </citation>
    <scope>NUCLEOTIDE SEQUENCE [LARGE SCALE GENOMIC DNA]</scope>
    <source>
        <strain evidence="13">ATCC 26659 / Pp 5 / PN500</strain>
    </source>
</reference>
<dbReference type="AlphaFoldDB" id="D3BC43"/>
<dbReference type="GO" id="GO:0005634">
    <property type="term" value="C:nucleus"/>
    <property type="evidence" value="ECO:0007669"/>
    <property type="project" value="TreeGrafter"/>
</dbReference>
<dbReference type="EMBL" id="ADBJ01000026">
    <property type="protein sequence ID" value="EFA81226.1"/>
    <property type="molecule type" value="Genomic_DNA"/>
</dbReference>
<sequence>MSISIRLRSKSGVENIRSLDPKSSISQFQLLVFEKTNIEPANQKILCGYPPKPLDTSKQDTLIDGIIVNGDTVTVEETTGGGGSSSNTAPTTSSSSSSGVVSSSNNKPREDSGGYIVRRLTENDNSCLFSAVAYVLENKNRAKGSHLRSVIVSAVKSDPLTYNEGYLEKENDDYCIWITNPKHWGGAIELSILSSYYKMEIGAFDIQTKILYRYGEDRNYSQRVFVIYDGIHYDALALCPYENGSENYDKTIFATTDEATLKKAIDFVEKEHKAGKFTNTANFQLICLDCNKILTGEKEATIHAMQTKHISKFLLKVCLYK</sequence>
<keyword evidence="8" id="KW-0862">Zinc</keyword>
<gene>
    <name evidence="12" type="primary">yod1</name>
    <name evidence="12" type="ORF">PPL_06065</name>
</gene>
<dbReference type="PANTHER" id="PTHR13312">
    <property type="entry name" value="HIV-INDUCED PROTEIN-7-LIKE PROTEASE"/>
    <property type="match status" value="1"/>
</dbReference>
<evidence type="ECO:0000259" key="11">
    <source>
        <dbReference type="PROSITE" id="PS50802"/>
    </source>
</evidence>
<dbReference type="Gene3D" id="3.10.20.90">
    <property type="entry name" value="Phosphatidylinositol 3-kinase Catalytic Subunit, Chain A, domain 1"/>
    <property type="match status" value="1"/>
</dbReference>
<keyword evidence="3" id="KW-0479">Metal-binding</keyword>
<dbReference type="CDD" id="cd17059">
    <property type="entry name" value="Ubl_OTU1"/>
    <property type="match status" value="1"/>
</dbReference>
<evidence type="ECO:0000256" key="2">
    <source>
        <dbReference type="ARBA" id="ARBA00022670"/>
    </source>
</evidence>
<dbReference type="SUPFAM" id="SSF54236">
    <property type="entry name" value="Ubiquitin-like"/>
    <property type="match status" value="1"/>
</dbReference>
<organism evidence="12 13">
    <name type="scientific">Heterostelium pallidum (strain ATCC 26659 / Pp 5 / PN500)</name>
    <name type="common">Cellular slime mold</name>
    <name type="synonym">Polysphondylium pallidum</name>
    <dbReference type="NCBI Taxonomy" id="670386"/>
    <lineage>
        <taxon>Eukaryota</taxon>
        <taxon>Amoebozoa</taxon>
        <taxon>Evosea</taxon>
        <taxon>Eumycetozoa</taxon>
        <taxon>Dictyostelia</taxon>
        <taxon>Acytosteliales</taxon>
        <taxon>Acytosteliaceae</taxon>
        <taxon>Heterostelium</taxon>
    </lineage>
</organism>
<dbReference type="InterPro" id="IPR057766">
    <property type="entry name" value="Znf-C2H2_OTU1-like_C"/>
</dbReference>
<keyword evidence="13" id="KW-1185">Reference proteome</keyword>
<keyword evidence="7 9" id="KW-0788">Thiol protease</keyword>
<dbReference type="STRING" id="670386.D3BC43"/>
<comment type="function">
    <text evidence="9">Hydrolase that can remove conjugated ubiquitin from proteins and may therefore play an important regulatory role at the level of protein turnover by preventing degradation.</text>
</comment>
<evidence type="ECO:0000256" key="10">
    <source>
        <dbReference type="SAM" id="MobiDB-lite"/>
    </source>
</evidence>
<dbReference type="GeneID" id="31361549"/>
<feature type="region of interest" description="Disordered" evidence="10">
    <location>
        <begin position="74"/>
        <end position="113"/>
    </location>
</feature>
<evidence type="ECO:0000256" key="7">
    <source>
        <dbReference type="ARBA" id="ARBA00022807"/>
    </source>
</evidence>
<keyword evidence="4" id="KW-0863">Zinc-finger</keyword>
<evidence type="ECO:0000256" key="9">
    <source>
        <dbReference type="RuleBase" id="RU367104"/>
    </source>
</evidence>
<evidence type="ECO:0000256" key="3">
    <source>
        <dbReference type="ARBA" id="ARBA00022723"/>
    </source>
</evidence>
<dbReference type="PANTHER" id="PTHR13312:SF0">
    <property type="entry name" value="UBIQUITIN THIOESTERASE OTU1"/>
    <property type="match status" value="1"/>
</dbReference>
<feature type="domain" description="OTU" evidence="11">
    <location>
        <begin position="116"/>
        <end position="239"/>
    </location>
</feature>
<dbReference type="InParanoid" id="D3BC43"/>
<evidence type="ECO:0000313" key="12">
    <source>
        <dbReference type="EMBL" id="EFA81226.1"/>
    </source>
</evidence>
<dbReference type="PROSITE" id="PS50802">
    <property type="entry name" value="OTU"/>
    <property type="match status" value="1"/>
</dbReference>
<dbReference type="Proteomes" id="UP000001396">
    <property type="component" value="Unassembled WGS sequence"/>
</dbReference>
<evidence type="ECO:0000256" key="6">
    <source>
        <dbReference type="ARBA" id="ARBA00022801"/>
    </source>
</evidence>
<dbReference type="Pfam" id="PF21403">
    <property type="entry name" value="OTU1_UBXL"/>
    <property type="match status" value="1"/>
</dbReference>
<dbReference type="Pfam" id="PF24560">
    <property type="entry name" value="zf-C2H2_OTU1_C"/>
    <property type="match status" value="1"/>
</dbReference>
<dbReference type="GO" id="GO:0005829">
    <property type="term" value="C:cytosol"/>
    <property type="evidence" value="ECO:0007669"/>
    <property type="project" value="TreeGrafter"/>
</dbReference>
<dbReference type="GO" id="GO:0036503">
    <property type="term" value="P:ERAD pathway"/>
    <property type="evidence" value="ECO:0007669"/>
    <property type="project" value="TreeGrafter"/>
</dbReference>
<dbReference type="GO" id="GO:0016579">
    <property type="term" value="P:protein deubiquitination"/>
    <property type="evidence" value="ECO:0007669"/>
    <property type="project" value="TreeGrafter"/>
</dbReference>
<dbReference type="GO" id="GO:0004843">
    <property type="term" value="F:cysteine-type deubiquitinase activity"/>
    <property type="evidence" value="ECO:0007669"/>
    <property type="project" value="UniProtKB-UniRule"/>
</dbReference>
<dbReference type="SUPFAM" id="SSF54001">
    <property type="entry name" value="Cysteine proteinases"/>
    <property type="match status" value="1"/>
</dbReference>
<dbReference type="GO" id="GO:0008270">
    <property type="term" value="F:zinc ion binding"/>
    <property type="evidence" value="ECO:0007669"/>
    <property type="project" value="UniProtKB-KW"/>
</dbReference>
<keyword evidence="6 9" id="KW-0378">Hydrolase</keyword>
<dbReference type="CDD" id="cd22745">
    <property type="entry name" value="OTU_OTU1"/>
    <property type="match status" value="1"/>
</dbReference>
<proteinExistence type="predicted"/>
<keyword evidence="2" id="KW-0645">Protease</keyword>
<dbReference type="GO" id="GO:0030968">
    <property type="term" value="P:endoplasmic reticulum unfolded protein response"/>
    <property type="evidence" value="ECO:0007669"/>
    <property type="project" value="TreeGrafter"/>
</dbReference>
<dbReference type="EC" id="3.4.19.12" evidence="9"/>
<dbReference type="InterPro" id="IPR048857">
    <property type="entry name" value="OTU1_Ubl"/>
</dbReference>
<keyword evidence="9" id="KW-0963">Cytoplasm</keyword>
<evidence type="ECO:0000256" key="4">
    <source>
        <dbReference type="ARBA" id="ARBA00022771"/>
    </source>
</evidence>
<evidence type="ECO:0000256" key="5">
    <source>
        <dbReference type="ARBA" id="ARBA00022786"/>
    </source>
</evidence>
<evidence type="ECO:0000256" key="1">
    <source>
        <dbReference type="ARBA" id="ARBA00000707"/>
    </source>
</evidence>
<comment type="catalytic activity">
    <reaction evidence="1 9">
        <text>Thiol-dependent hydrolysis of ester, thioester, amide, peptide and isopeptide bonds formed by the C-terminal Gly of ubiquitin (a 76-residue protein attached to proteins as an intracellular targeting signal).</text>
        <dbReference type="EC" id="3.4.19.12"/>
    </reaction>
</comment>
<comment type="subcellular location">
    <subcellularLocation>
        <location evidence="9">Cytoplasm</location>
    </subcellularLocation>
</comment>
<dbReference type="Gene3D" id="3.90.70.80">
    <property type="match status" value="1"/>
</dbReference>
<accession>D3BC43</accession>
<name>D3BC43_HETP5</name>
<comment type="caution">
    <text evidence="12">The sequence shown here is derived from an EMBL/GenBank/DDBJ whole genome shotgun (WGS) entry which is preliminary data.</text>
</comment>
<dbReference type="InterPro" id="IPR003323">
    <property type="entry name" value="OTU_dom"/>
</dbReference>
<protein>
    <recommendedName>
        <fullName evidence="9">Ubiquitin thioesterase OTU</fullName>
        <ecNumber evidence="9">3.4.19.12</ecNumber>
    </recommendedName>
</protein>
<dbReference type="RefSeq" id="XP_020433344.1">
    <property type="nucleotide sequence ID" value="XM_020576932.1"/>
</dbReference>
<dbReference type="Pfam" id="PF02338">
    <property type="entry name" value="OTU"/>
    <property type="match status" value="1"/>
</dbReference>
<dbReference type="InterPro" id="IPR038765">
    <property type="entry name" value="Papain-like_cys_pep_sf"/>
</dbReference>
<evidence type="ECO:0000313" key="13">
    <source>
        <dbReference type="Proteomes" id="UP000001396"/>
    </source>
</evidence>
<dbReference type="InterPro" id="IPR029071">
    <property type="entry name" value="Ubiquitin-like_domsf"/>
</dbReference>